<sequence>MIFREDGSIQYTLTRSKRAKHVRLKVSRTKGLEVVVPVTFKKAWLSPILEKRSEWIRKTAKRLELPDTVENLSVIPSTISLPVLGCEYAVKYVPIEEISRLIVEAQKIIRTSTGALSVEYKGTIFLPEEQEQEVCIELLRLWLIRCGKETLPELLEDASEKVNIPFTKVQVRLQKGRWGSCSSRGTISLNARLLLLPPHLLNYILLHELAHVRHPNHSSAYWNYLQSLDPQALEYDAAMQDAWRYIPLCFSM</sequence>
<dbReference type="PANTHER" id="PTHR30399">
    <property type="entry name" value="UNCHARACTERIZED PROTEIN YGJP"/>
    <property type="match status" value="1"/>
</dbReference>
<dbReference type="Gene3D" id="3.30.2010.10">
    <property type="entry name" value="Metalloproteases ('zincins'), catalytic domain"/>
    <property type="match status" value="1"/>
</dbReference>
<dbReference type="Pfam" id="PF01863">
    <property type="entry name" value="YgjP-like"/>
    <property type="match status" value="1"/>
</dbReference>
<evidence type="ECO:0000313" key="3">
    <source>
        <dbReference type="Proteomes" id="UP000091979"/>
    </source>
</evidence>
<dbReference type="AlphaFoldDB" id="A0A1B7XPW7"/>
<dbReference type="OrthoDB" id="5321643at2"/>
<organism evidence="2 3">
    <name type="scientific">Halodesulfovibrio spirochaetisodalis</name>
    <dbReference type="NCBI Taxonomy" id="1560234"/>
    <lineage>
        <taxon>Bacteria</taxon>
        <taxon>Pseudomonadati</taxon>
        <taxon>Thermodesulfobacteriota</taxon>
        <taxon>Desulfovibrionia</taxon>
        <taxon>Desulfovibrionales</taxon>
        <taxon>Desulfovibrionaceae</taxon>
        <taxon>Halodesulfovibrio</taxon>
    </lineage>
</organism>
<evidence type="ECO:0000259" key="1">
    <source>
        <dbReference type="Pfam" id="PF01863"/>
    </source>
</evidence>
<gene>
    <name evidence="2" type="ORF">SP90_00500</name>
</gene>
<proteinExistence type="predicted"/>
<dbReference type="PANTHER" id="PTHR30399:SF1">
    <property type="entry name" value="UTP PYROPHOSPHATASE"/>
    <property type="match status" value="1"/>
</dbReference>
<feature type="domain" description="YgjP-like metallopeptidase" evidence="1">
    <location>
        <begin position="20"/>
        <end position="239"/>
    </location>
</feature>
<dbReference type="InterPro" id="IPR053136">
    <property type="entry name" value="UTP_pyrophosphatase-like"/>
</dbReference>
<accession>A0A1B7XPW7</accession>
<dbReference type="Proteomes" id="UP000091979">
    <property type="component" value="Unassembled WGS sequence"/>
</dbReference>
<dbReference type="PATRIC" id="fig|1560234.3.peg.108"/>
<comment type="caution">
    <text evidence="2">The sequence shown here is derived from an EMBL/GenBank/DDBJ whole genome shotgun (WGS) entry which is preliminary data.</text>
</comment>
<dbReference type="CDD" id="cd07344">
    <property type="entry name" value="M48_yhfN_like"/>
    <property type="match status" value="1"/>
</dbReference>
<evidence type="ECO:0000313" key="2">
    <source>
        <dbReference type="EMBL" id="OBQ57564.1"/>
    </source>
</evidence>
<name>A0A1B7XPW7_9BACT</name>
<dbReference type="RefSeq" id="WP_066851482.1">
    <property type="nucleotide sequence ID" value="NZ_JXMS01000001.1"/>
</dbReference>
<protein>
    <recommendedName>
        <fullName evidence="1">YgjP-like metallopeptidase domain-containing protein</fullName>
    </recommendedName>
</protein>
<keyword evidence="3" id="KW-1185">Reference proteome</keyword>
<dbReference type="EMBL" id="JXMS01000001">
    <property type="protein sequence ID" value="OBQ57564.1"/>
    <property type="molecule type" value="Genomic_DNA"/>
</dbReference>
<reference evidence="2 3" key="1">
    <citation type="submission" date="2015-01" db="EMBL/GenBank/DDBJ databases">
        <title>Desulfovibrio sp. JC271 draft genome sequence.</title>
        <authorList>
            <person name="Shivani Y."/>
            <person name="Subhash Y."/>
            <person name="Sasikala C."/>
            <person name="Ramana C.V."/>
        </authorList>
    </citation>
    <scope>NUCLEOTIDE SEQUENCE [LARGE SCALE GENOMIC DNA]</scope>
    <source>
        <strain evidence="2 3">JC271</strain>
    </source>
</reference>
<dbReference type="InterPro" id="IPR002725">
    <property type="entry name" value="YgjP-like_metallopeptidase"/>
</dbReference>